<dbReference type="InterPro" id="IPR010445">
    <property type="entry name" value="LapA_dom"/>
</dbReference>
<feature type="region of interest" description="Disordered" evidence="5">
    <location>
        <begin position="71"/>
        <end position="118"/>
    </location>
</feature>
<dbReference type="Pfam" id="PF06305">
    <property type="entry name" value="LapA_dom"/>
    <property type="match status" value="1"/>
</dbReference>
<dbReference type="PANTHER" id="PTHR41335">
    <property type="entry name" value="MEMBRANE PROTEIN-RELATED"/>
    <property type="match status" value="1"/>
</dbReference>
<name>A0A8J6HZP1_9FIRM</name>
<gene>
    <name evidence="8" type="ORF">G5B42_05675</name>
</gene>
<feature type="transmembrane region" description="Helical" evidence="6">
    <location>
        <begin position="39"/>
        <end position="60"/>
    </location>
</feature>
<dbReference type="GO" id="GO:0005886">
    <property type="term" value="C:plasma membrane"/>
    <property type="evidence" value="ECO:0007669"/>
    <property type="project" value="InterPro"/>
</dbReference>
<keyword evidence="9" id="KW-1185">Reference proteome</keyword>
<proteinExistence type="predicted"/>
<sequence>MQFMLILMLVFAVLVATFALQNAYPVTIYFLKWQFEASFALVILLSLLIGAVAVGSLGLVHQATERLKALNQSRGKGERNEEAGDIPTGKPEEIGAVGADTKENAAGGVDDSAQEVEG</sequence>
<dbReference type="EMBL" id="JAAKDE010000010">
    <property type="protein sequence ID" value="MBA2133030.1"/>
    <property type="molecule type" value="Genomic_DNA"/>
</dbReference>
<dbReference type="AlphaFoldDB" id="A0A8J6HZP1"/>
<keyword evidence="3 6" id="KW-1133">Transmembrane helix</keyword>
<keyword evidence="1" id="KW-1003">Cell membrane</keyword>
<comment type="caution">
    <text evidence="8">The sequence shown here is derived from an EMBL/GenBank/DDBJ whole genome shotgun (WGS) entry which is preliminary data.</text>
</comment>
<evidence type="ECO:0000313" key="9">
    <source>
        <dbReference type="Proteomes" id="UP000657177"/>
    </source>
</evidence>
<dbReference type="PANTHER" id="PTHR41335:SF1">
    <property type="entry name" value="MEMBRANE PROTEIN"/>
    <property type="match status" value="1"/>
</dbReference>
<reference evidence="8" key="1">
    <citation type="submission" date="2020-06" db="EMBL/GenBank/DDBJ databases">
        <title>Novel chitinolytic bacterium.</title>
        <authorList>
            <person name="Ungkulpasvich U."/>
            <person name="Kosugi A."/>
            <person name="Uke A."/>
        </authorList>
    </citation>
    <scope>NUCLEOTIDE SEQUENCE</scope>
    <source>
        <strain evidence="8">UUS1-1</strain>
    </source>
</reference>
<evidence type="ECO:0000256" key="2">
    <source>
        <dbReference type="ARBA" id="ARBA00022692"/>
    </source>
</evidence>
<evidence type="ECO:0000256" key="1">
    <source>
        <dbReference type="ARBA" id="ARBA00022475"/>
    </source>
</evidence>
<evidence type="ECO:0000256" key="5">
    <source>
        <dbReference type="SAM" id="MobiDB-lite"/>
    </source>
</evidence>
<feature type="domain" description="Lipopolysaccharide assembly protein A" evidence="7">
    <location>
        <begin position="21"/>
        <end position="71"/>
    </location>
</feature>
<evidence type="ECO:0000259" key="7">
    <source>
        <dbReference type="Pfam" id="PF06305"/>
    </source>
</evidence>
<evidence type="ECO:0000313" key="8">
    <source>
        <dbReference type="EMBL" id="MBA2133030.1"/>
    </source>
</evidence>
<protein>
    <submittedName>
        <fullName evidence="8">LapA family protein</fullName>
    </submittedName>
</protein>
<dbReference type="Proteomes" id="UP000657177">
    <property type="component" value="Unassembled WGS sequence"/>
</dbReference>
<evidence type="ECO:0000256" key="3">
    <source>
        <dbReference type="ARBA" id="ARBA00022989"/>
    </source>
</evidence>
<keyword evidence="4 6" id="KW-0472">Membrane</keyword>
<dbReference type="RefSeq" id="WP_181339476.1">
    <property type="nucleotide sequence ID" value="NZ_JAAKDE010000010.1"/>
</dbReference>
<keyword evidence="2 6" id="KW-0812">Transmembrane</keyword>
<evidence type="ECO:0000256" key="4">
    <source>
        <dbReference type="ARBA" id="ARBA00023136"/>
    </source>
</evidence>
<evidence type="ECO:0000256" key="6">
    <source>
        <dbReference type="SAM" id="Phobius"/>
    </source>
</evidence>
<accession>A0A8J6HZP1</accession>
<organism evidence="8 9">
    <name type="scientific">Capillibacterium thermochitinicola</name>
    <dbReference type="NCBI Taxonomy" id="2699427"/>
    <lineage>
        <taxon>Bacteria</taxon>
        <taxon>Bacillati</taxon>
        <taxon>Bacillota</taxon>
        <taxon>Capillibacterium</taxon>
    </lineage>
</organism>